<keyword evidence="1 4" id="KW-0378">Hydrolase</keyword>
<dbReference type="Proteomes" id="UP000038010">
    <property type="component" value="Unassembled WGS sequence"/>
</dbReference>
<dbReference type="SUPFAM" id="SSF53474">
    <property type="entry name" value="alpha/beta-Hydrolases"/>
    <property type="match status" value="1"/>
</dbReference>
<dbReference type="InterPro" id="IPR013094">
    <property type="entry name" value="AB_hydrolase_3"/>
</dbReference>
<accession>A0A0N0NPH4</accession>
<feature type="signal peptide" evidence="2">
    <location>
        <begin position="1"/>
        <end position="24"/>
    </location>
</feature>
<evidence type="ECO:0000313" key="4">
    <source>
        <dbReference type="EMBL" id="KPI42728.1"/>
    </source>
</evidence>
<dbReference type="Pfam" id="PF07859">
    <property type="entry name" value="Abhydrolase_3"/>
    <property type="match status" value="1"/>
</dbReference>
<dbReference type="InterPro" id="IPR050300">
    <property type="entry name" value="GDXG_lipolytic_enzyme"/>
</dbReference>
<sequence length="370" mass="40248">MGKVTDGLLLPFQLVLVLCKLGYAAVTAPLYSTSPSFFEHVGNAGVRSLLGDLSPSQLQLIVPPFLDAWRSLCAQNHLEAPIVPIPDTKASGFWIGDPRKAKYFSLYVHGGGYVIPGSEGHLKMLYKMVNWSDGKLALFCVAYTLSPEAIYPQALSECVEGLRYMFSLPQVRPANTLLTGDSAGGAIVLAILSHISAHPHPDSAIVKPLQLEGGQSLKSAILINPFISSSSARYASIKRFQYRDTFNESTADAWLTAYNGGKSGFEDDMYICPAHADESWWKGTKCGEILCTAGGEESLLDSIIDWSEKYRKGMAGGKRRGDDAVKLVVGEKETHIMPVLAPYDEDKLDALGEKSTEGAIRAWIREELAS</sequence>
<evidence type="ECO:0000256" key="2">
    <source>
        <dbReference type="SAM" id="SignalP"/>
    </source>
</evidence>
<dbReference type="VEuPathDB" id="FungiDB:AB675_1929"/>
<dbReference type="OrthoDB" id="2152029at2759"/>
<keyword evidence="2" id="KW-0732">Signal</keyword>
<organism evidence="4 5">
    <name type="scientific">Cyphellophora attinorum</name>
    <dbReference type="NCBI Taxonomy" id="1664694"/>
    <lineage>
        <taxon>Eukaryota</taxon>
        <taxon>Fungi</taxon>
        <taxon>Dikarya</taxon>
        <taxon>Ascomycota</taxon>
        <taxon>Pezizomycotina</taxon>
        <taxon>Eurotiomycetes</taxon>
        <taxon>Chaetothyriomycetidae</taxon>
        <taxon>Chaetothyriales</taxon>
        <taxon>Cyphellophoraceae</taxon>
        <taxon>Cyphellophora</taxon>
    </lineage>
</organism>
<feature type="chain" id="PRO_5005856989" evidence="2">
    <location>
        <begin position="25"/>
        <end position="370"/>
    </location>
</feature>
<dbReference type="PANTHER" id="PTHR48081:SF31">
    <property type="entry name" value="STERYL ACETYL HYDROLASE MUG81-RELATED"/>
    <property type="match status" value="1"/>
</dbReference>
<evidence type="ECO:0000259" key="3">
    <source>
        <dbReference type="Pfam" id="PF07859"/>
    </source>
</evidence>
<dbReference type="InterPro" id="IPR029058">
    <property type="entry name" value="AB_hydrolase_fold"/>
</dbReference>
<dbReference type="PANTHER" id="PTHR48081">
    <property type="entry name" value="AB HYDROLASE SUPERFAMILY PROTEIN C4A8.06C"/>
    <property type="match status" value="1"/>
</dbReference>
<dbReference type="EMBL" id="LFJN01000006">
    <property type="protein sequence ID" value="KPI42728.1"/>
    <property type="molecule type" value="Genomic_DNA"/>
</dbReference>
<reference evidence="4 5" key="1">
    <citation type="submission" date="2015-06" db="EMBL/GenBank/DDBJ databases">
        <title>Draft genome of the ant-associated black yeast Phialophora attae CBS 131958.</title>
        <authorList>
            <person name="Moreno L.F."/>
            <person name="Stielow B.J."/>
            <person name="de Hoog S."/>
            <person name="Vicente V.A."/>
            <person name="Weiss V.A."/>
            <person name="de Vries M."/>
            <person name="Cruz L.M."/>
            <person name="Souza E.M."/>
        </authorList>
    </citation>
    <scope>NUCLEOTIDE SEQUENCE [LARGE SCALE GENOMIC DNA]</scope>
    <source>
        <strain evidence="4 5">CBS 131958</strain>
    </source>
</reference>
<comment type="caution">
    <text evidence="4">The sequence shown here is derived from an EMBL/GenBank/DDBJ whole genome shotgun (WGS) entry which is preliminary data.</text>
</comment>
<dbReference type="Gene3D" id="3.40.50.1820">
    <property type="entry name" value="alpha/beta hydrolase"/>
    <property type="match status" value="1"/>
</dbReference>
<dbReference type="RefSeq" id="XP_018002691.1">
    <property type="nucleotide sequence ID" value="XM_018141856.1"/>
</dbReference>
<gene>
    <name evidence="4" type="ORF">AB675_1929</name>
</gene>
<feature type="domain" description="Alpha/beta hydrolase fold-3" evidence="3">
    <location>
        <begin position="106"/>
        <end position="312"/>
    </location>
</feature>
<dbReference type="GeneID" id="28733736"/>
<proteinExistence type="predicted"/>
<dbReference type="AlphaFoldDB" id="A0A0N0NPH4"/>
<name>A0A0N0NPH4_9EURO</name>
<keyword evidence="5" id="KW-1185">Reference proteome</keyword>
<evidence type="ECO:0000313" key="5">
    <source>
        <dbReference type="Proteomes" id="UP000038010"/>
    </source>
</evidence>
<protein>
    <submittedName>
        <fullName evidence="4">Monoterpene epsilon-lactone hydrolase</fullName>
    </submittedName>
</protein>
<dbReference type="SMR" id="A0A0N0NPH4"/>
<dbReference type="STRING" id="1664694.A0A0N0NPH4"/>
<dbReference type="GO" id="GO:0016787">
    <property type="term" value="F:hydrolase activity"/>
    <property type="evidence" value="ECO:0007669"/>
    <property type="project" value="UniProtKB-KW"/>
</dbReference>
<evidence type="ECO:0000256" key="1">
    <source>
        <dbReference type="ARBA" id="ARBA00022801"/>
    </source>
</evidence>